<dbReference type="Pfam" id="PF13945">
    <property type="entry name" value="NST1"/>
    <property type="match status" value="1"/>
</dbReference>
<feature type="compositionally biased region" description="Acidic residues" evidence="10">
    <location>
        <begin position="294"/>
        <end position="310"/>
    </location>
</feature>
<keyword evidence="7" id="KW-0505">Motor protein</keyword>
<accession>A0AAX4JRD6</accession>
<evidence type="ECO:0000256" key="2">
    <source>
        <dbReference type="ARBA" id="ARBA00007112"/>
    </source>
</evidence>
<sequence length="1518" mass="164675">MSSNPQSVPPTGLSKSAAKKRAKKAAKSAQSNLSQEVRTISGEIPISNHHSQYQHHQQQHHLPPSIAPPLPPSSAPDPLDPNLFNFSAPGSYPVDVQYDDNGYYDEVEVPLNSNQHHLPHPHQQNSHSHQHSHSQHSHFAGSYSIDYNLSLQNGGALAGLSAPFNITHEDLISAANELYKRMADPDFGADDAYWSNLPPHLRQFIRDAVPFTGTISQNTPGNTTSQRTMYQMAQQIVAAASQGMGLGSGAGAGGIGNLVPSINGINMGGGTRQIHQQPTSIGEEFGFHRHPDAKDDEYDDDEEYDIDEPEYQAPLNGDAPKKKNKKKKKKNAASRMVEPPMAPVPPPTTMRPQQQPPPRQTVPIQAQIHHQHQQQAQQQQQHQQQQPALNPPPPPVTPAPAHPPPSSRAAGKQPMNNNSAPNSNPPARSARAAGKAPASAAPAHNNHSGHNHSHPPASSKPSAKGKAPAAPAPPAKIWTQSSAEDRENIRLFWLGLSEAERKDLLRIEKDAVLRKMKEQHRHSCGCAVCGRKKVNIEMELDQLYEQYYDELRSYAAEQRAAANGIKPPPNGAGPFPGSVEVDSSGVITRYDHRAPDPMGDHDHDDLDGEDSEEYDDEDEYGDEDELDDEELGSEDAEVGDELDDQHPPPPVSRQTNNRQPPLSTKQNAPRPEGGDDFLGFGTSLATIKGGILTIADDMLKNDGSKFLEMMEQLAIRRSVREDQNIRDMQEETDDEDDESKDEPLTDAERMEEGKRMFQIFAARMFEQRVLQAYREKVAKQREEQLLRELEEEEDSKRAREEKKAKESQKKKDKKKLQKQKADEEKAAREAALAEEQRAAKARAEEQERERHRKQEEERARREAVKKAAQEEASRQATERKKRQQEEKEREEEAAKKKRERDEKARKEREAREKEAKEKERKDREEKLAKDKAEKERLAKEKAEKAERDKIAAKEAKEKAEKERLAKLEKERVEKAKKDEIEKKEKEAAAEQAKILAAQQAQRERTRIEKAAAAERAAAEKRAAASAAAAAIASVPTPSLPISVHSVKSPRNGNTPQTTPPVTQPSPIKAARPPSVSANSSSVGNGRTQKTPQPYYPQPIPPVGVNTFQRMPVPQTFSAGFRGQPTYSTQSPAFSPPQTNGPSISPNPPPRGFAPEPSPPFDHGMRTAPIGMGFPPVKPPTRIPSVDEAFSPTAAPIGSASIPSSSSRHASAGEIGSIGSGSLSGPGGSLLSGSSALDDYRPSPGPIGGSIGAIGAPGPIGRPSVNSNNFLDQHQPQQTHQQSINQLSNHLSATAIGGGSSALRSNSPAQPEQVFGSAALGGDDEIVQPQQRRNLSNGGWDVPSAAAAPGSGRWSSSPSIWGSSAPGQGVPGASGSSISGSGSLVNESLLGGVGGSNSWGQMPTIGERQQHQPSSSSSISSSLPNIGGGPPPGLVGALNGSGGNPNNGNQSRQPSFGNFNMNQPPSHIQQQQQQQSNIISPAGGFTHSHSHSHSHTQNLFSPNSQHQLPHHSTHTPHHH</sequence>
<feature type="compositionally biased region" description="Low complexity" evidence="10">
    <location>
        <begin position="1412"/>
        <end position="1424"/>
    </location>
</feature>
<feature type="compositionally biased region" description="Low complexity" evidence="10">
    <location>
        <begin position="49"/>
        <end position="64"/>
    </location>
</feature>
<comment type="similarity">
    <text evidence="2 9">Belongs to the NST1 family.</text>
</comment>
<feature type="compositionally biased region" description="Low complexity" evidence="10">
    <location>
        <begin position="1272"/>
        <end position="1281"/>
    </location>
</feature>
<feature type="compositionally biased region" description="Basic residues" evidence="10">
    <location>
        <begin position="1507"/>
        <end position="1518"/>
    </location>
</feature>
<dbReference type="GO" id="GO:0051231">
    <property type="term" value="P:spindle elongation"/>
    <property type="evidence" value="ECO:0007669"/>
    <property type="project" value="TreeGrafter"/>
</dbReference>
<gene>
    <name evidence="11" type="ORF">L201_002167</name>
</gene>
<evidence type="ECO:0000256" key="8">
    <source>
        <dbReference type="ARBA" id="ARBA00023212"/>
    </source>
</evidence>
<keyword evidence="8" id="KW-0206">Cytoskeleton</keyword>
<feature type="compositionally biased region" description="Basic residues" evidence="10">
    <location>
        <begin position="322"/>
        <end position="332"/>
    </location>
</feature>
<feature type="compositionally biased region" description="Low complexity" evidence="10">
    <location>
        <begin position="989"/>
        <end position="1000"/>
    </location>
</feature>
<dbReference type="GO" id="GO:0005737">
    <property type="term" value="C:cytoplasm"/>
    <property type="evidence" value="ECO:0007669"/>
    <property type="project" value="UniProtKB-UniRule"/>
</dbReference>
<feature type="compositionally biased region" description="Polar residues" evidence="10">
    <location>
        <begin position="1449"/>
        <end position="1460"/>
    </location>
</feature>
<feature type="region of interest" description="Disordered" evidence="10">
    <location>
        <begin position="1"/>
        <end position="86"/>
    </location>
</feature>
<feature type="compositionally biased region" description="Low complexity" evidence="10">
    <location>
        <begin position="416"/>
        <end position="446"/>
    </location>
</feature>
<feature type="compositionally biased region" description="Low complexity" evidence="10">
    <location>
        <begin position="1342"/>
        <end position="1378"/>
    </location>
</feature>
<keyword evidence="5 9" id="KW-0346">Stress response</keyword>
<feature type="compositionally biased region" description="Acidic residues" evidence="10">
    <location>
        <begin position="730"/>
        <end position="740"/>
    </location>
</feature>
<feature type="region of interest" description="Disordered" evidence="10">
    <location>
        <begin position="786"/>
        <end position="1008"/>
    </location>
</feature>
<keyword evidence="6 9" id="KW-0175">Coiled coil</keyword>
<feature type="compositionally biased region" description="Polar residues" evidence="10">
    <location>
        <begin position="1124"/>
        <end position="1143"/>
    </location>
</feature>
<feature type="region of interest" description="Disordered" evidence="10">
    <location>
        <begin position="1333"/>
        <end position="1378"/>
    </location>
</feature>
<dbReference type="GeneID" id="91092839"/>
<feature type="compositionally biased region" description="Basic residues" evidence="10">
    <location>
        <begin position="17"/>
        <end position="26"/>
    </location>
</feature>
<feature type="compositionally biased region" description="Pro residues" evidence="10">
    <location>
        <begin position="65"/>
        <end position="79"/>
    </location>
</feature>
<evidence type="ECO:0000256" key="1">
    <source>
        <dbReference type="ARBA" id="ARBA00004245"/>
    </source>
</evidence>
<feature type="compositionally biased region" description="Low complexity" evidence="10">
    <location>
        <begin position="1190"/>
        <end position="1214"/>
    </location>
</feature>
<feature type="compositionally biased region" description="Polar residues" evidence="10">
    <location>
        <begin position="652"/>
        <end position="667"/>
    </location>
</feature>
<dbReference type="EMBL" id="CP144099">
    <property type="protein sequence ID" value="WWC87279.1"/>
    <property type="molecule type" value="Genomic_DNA"/>
</dbReference>
<feature type="compositionally biased region" description="Basic and acidic residues" evidence="10">
    <location>
        <begin position="834"/>
        <end position="988"/>
    </location>
</feature>
<dbReference type="InterPro" id="IPR025279">
    <property type="entry name" value="NST1"/>
</dbReference>
<feature type="compositionally biased region" description="Pro residues" evidence="10">
    <location>
        <begin position="1144"/>
        <end position="1159"/>
    </location>
</feature>
<reference evidence="11 12" key="1">
    <citation type="submission" date="2024-01" db="EMBL/GenBank/DDBJ databases">
        <title>Comparative genomics of Cryptococcus and Kwoniella reveals pathogenesis evolution and contrasting modes of karyotype evolution via chromosome fusion or intercentromeric recombination.</title>
        <authorList>
            <person name="Coelho M.A."/>
            <person name="David-Palma M."/>
            <person name="Shea T."/>
            <person name="Bowers K."/>
            <person name="McGinley-Smith S."/>
            <person name="Mohammad A.W."/>
            <person name="Gnirke A."/>
            <person name="Yurkov A.M."/>
            <person name="Nowrousian M."/>
            <person name="Sun S."/>
            <person name="Cuomo C.A."/>
            <person name="Heitman J."/>
        </authorList>
    </citation>
    <scope>NUCLEOTIDE SEQUENCE [LARGE SCALE GENOMIC DNA]</scope>
    <source>
        <strain evidence="11 12">CBS 6074</strain>
    </source>
</reference>
<feature type="compositionally biased region" description="Low complexity" evidence="10">
    <location>
        <begin position="1461"/>
        <end position="1480"/>
    </location>
</feature>
<evidence type="ECO:0000313" key="11">
    <source>
        <dbReference type="EMBL" id="WWC87279.1"/>
    </source>
</evidence>
<dbReference type="GO" id="GO:0008574">
    <property type="term" value="F:plus-end-directed microtubule motor activity"/>
    <property type="evidence" value="ECO:0007669"/>
    <property type="project" value="TreeGrafter"/>
</dbReference>
<name>A0AAX4JRD6_9TREE</name>
<feature type="compositionally biased region" description="Acidic residues" evidence="10">
    <location>
        <begin position="605"/>
        <end position="643"/>
    </location>
</feature>
<evidence type="ECO:0000313" key="12">
    <source>
        <dbReference type="Proteomes" id="UP001355207"/>
    </source>
</evidence>
<feature type="compositionally biased region" description="Basic and acidic residues" evidence="10">
    <location>
        <begin position="718"/>
        <end position="729"/>
    </location>
</feature>
<feature type="compositionally biased region" description="Pro residues" evidence="10">
    <location>
        <begin position="389"/>
        <end position="406"/>
    </location>
</feature>
<evidence type="ECO:0000256" key="6">
    <source>
        <dbReference type="ARBA" id="ARBA00023054"/>
    </source>
</evidence>
<feature type="region of interest" description="Disordered" evidence="10">
    <location>
        <begin position="562"/>
        <end position="682"/>
    </location>
</feature>
<feature type="region of interest" description="Disordered" evidence="10">
    <location>
        <begin position="1026"/>
        <end position="1314"/>
    </location>
</feature>
<comment type="function">
    <text evidence="9">May act as a negative regulator of salt tolerance.</text>
</comment>
<feature type="compositionally biased region" description="Gly residues" evidence="10">
    <location>
        <begin position="1215"/>
        <end position="1229"/>
    </location>
</feature>
<dbReference type="GO" id="GO:0005876">
    <property type="term" value="C:spindle microtubule"/>
    <property type="evidence" value="ECO:0007669"/>
    <property type="project" value="TreeGrafter"/>
</dbReference>
<feature type="region of interest" description="Disordered" evidence="10">
    <location>
        <begin position="716"/>
        <end position="752"/>
    </location>
</feature>
<feature type="compositionally biased region" description="Low complexity" evidence="10">
    <location>
        <begin position="1252"/>
        <end position="1262"/>
    </location>
</feature>
<evidence type="ECO:0000256" key="4">
    <source>
        <dbReference type="ARBA" id="ARBA00022490"/>
    </source>
</evidence>
<feature type="region of interest" description="Disordered" evidence="10">
    <location>
        <begin position="113"/>
        <end position="138"/>
    </location>
</feature>
<feature type="compositionally biased region" description="Basic and acidic residues" evidence="10">
    <location>
        <begin position="589"/>
        <end position="604"/>
    </location>
</feature>
<dbReference type="InterPro" id="IPR047149">
    <property type="entry name" value="KIF11-like"/>
</dbReference>
<dbReference type="PANTHER" id="PTHR47970">
    <property type="entry name" value="KINESIN-LIKE PROTEIN KIF11"/>
    <property type="match status" value="1"/>
</dbReference>
<feature type="compositionally biased region" description="Low complexity" evidence="10">
    <location>
        <begin position="1070"/>
        <end position="1086"/>
    </location>
</feature>
<evidence type="ECO:0000256" key="3">
    <source>
        <dbReference type="ARBA" id="ARBA00020733"/>
    </source>
</evidence>
<keyword evidence="4 9" id="KW-0963">Cytoplasm</keyword>
<feature type="compositionally biased region" description="Low complexity" evidence="10">
    <location>
        <begin position="361"/>
        <end position="388"/>
    </location>
</feature>
<feature type="compositionally biased region" description="Basic and acidic residues" evidence="10">
    <location>
        <begin position="741"/>
        <end position="752"/>
    </location>
</feature>
<feature type="compositionally biased region" description="Pro residues" evidence="10">
    <location>
        <begin position="340"/>
        <end position="360"/>
    </location>
</feature>
<dbReference type="RefSeq" id="XP_066074042.1">
    <property type="nucleotide sequence ID" value="XM_066217945.1"/>
</dbReference>
<feature type="compositionally biased region" description="Polar residues" evidence="10">
    <location>
        <begin position="1282"/>
        <end position="1291"/>
    </location>
</feature>
<feature type="compositionally biased region" description="Low complexity" evidence="10">
    <location>
        <begin position="113"/>
        <end position="127"/>
    </location>
</feature>
<proteinExistence type="inferred from homology"/>
<dbReference type="GO" id="GO:0090307">
    <property type="term" value="P:mitotic spindle assembly"/>
    <property type="evidence" value="ECO:0007669"/>
    <property type="project" value="TreeGrafter"/>
</dbReference>
<feature type="region of interest" description="Disordered" evidence="10">
    <location>
        <begin position="1393"/>
        <end position="1518"/>
    </location>
</feature>
<feature type="compositionally biased region" description="Basic and acidic residues" evidence="10">
    <location>
        <begin position="819"/>
        <end position="828"/>
    </location>
</feature>
<evidence type="ECO:0000256" key="9">
    <source>
        <dbReference type="RuleBase" id="RU049441"/>
    </source>
</evidence>
<feature type="region of interest" description="Disordered" evidence="10">
    <location>
        <begin position="283"/>
        <end position="482"/>
    </location>
</feature>
<feature type="compositionally biased region" description="Basic and acidic residues" evidence="10">
    <location>
        <begin position="786"/>
        <end position="809"/>
    </location>
</feature>
<keyword evidence="12" id="KW-1185">Reference proteome</keyword>
<comment type="subcellular location">
    <subcellularLocation>
        <location evidence="1">Cytoplasm</location>
        <location evidence="1">Cytoskeleton</location>
    </subcellularLocation>
</comment>
<evidence type="ECO:0000256" key="7">
    <source>
        <dbReference type="ARBA" id="ARBA00023175"/>
    </source>
</evidence>
<dbReference type="Proteomes" id="UP001355207">
    <property type="component" value="Chromosome 2"/>
</dbReference>
<protein>
    <recommendedName>
        <fullName evidence="3 9">Stress response protein NST1</fullName>
    </recommendedName>
</protein>
<evidence type="ECO:0000256" key="10">
    <source>
        <dbReference type="SAM" id="MobiDB-lite"/>
    </source>
</evidence>
<dbReference type="PANTHER" id="PTHR47970:SF12">
    <property type="entry name" value="KINESIN FAMILY MEMBER 11"/>
    <property type="match status" value="1"/>
</dbReference>
<feature type="compositionally biased region" description="Low complexity" evidence="10">
    <location>
        <begin position="454"/>
        <end position="469"/>
    </location>
</feature>
<organism evidence="11 12">
    <name type="scientific">Kwoniella dendrophila CBS 6074</name>
    <dbReference type="NCBI Taxonomy" id="1295534"/>
    <lineage>
        <taxon>Eukaryota</taxon>
        <taxon>Fungi</taxon>
        <taxon>Dikarya</taxon>
        <taxon>Basidiomycota</taxon>
        <taxon>Agaricomycotina</taxon>
        <taxon>Tremellomycetes</taxon>
        <taxon>Tremellales</taxon>
        <taxon>Cryptococcaceae</taxon>
        <taxon>Kwoniella</taxon>
    </lineage>
</organism>
<evidence type="ECO:0000256" key="5">
    <source>
        <dbReference type="ARBA" id="ARBA00023016"/>
    </source>
</evidence>
<dbReference type="GO" id="GO:0072686">
    <property type="term" value="C:mitotic spindle"/>
    <property type="evidence" value="ECO:0007669"/>
    <property type="project" value="TreeGrafter"/>
</dbReference>